<dbReference type="AlphaFoldDB" id="A0A0L6UBT6"/>
<gene>
    <name evidence="2" type="ORF">VP01_7658g1</name>
</gene>
<name>A0A0L6UBT6_9BASI</name>
<sequence length="133" mass="14993">MWSLNKSLAGACFMSTACLVFYFLKRLGKVKINLWKITEINSNKACGPRFWMCMPSMGEDLADAFYSSLFSFCSAASQTFLPHLLPPKNNHLIFLAYSNSHYSVLEQKDPLFSFPHSFEELEAIGLSSSFKVG</sequence>
<dbReference type="PROSITE" id="PS51257">
    <property type="entry name" value="PROKAR_LIPOPROTEIN"/>
    <property type="match status" value="1"/>
</dbReference>
<keyword evidence="1" id="KW-0812">Transmembrane</keyword>
<organism evidence="2 3">
    <name type="scientific">Puccinia sorghi</name>
    <dbReference type="NCBI Taxonomy" id="27349"/>
    <lineage>
        <taxon>Eukaryota</taxon>
        <taxon>Fungi</taxon>
        <taxon>Dikarya</taxon>
        <taxon>Basidiomycota</taxon>
        <taxon>Pucciniomycotina</taxon>
        <taxon>Pucciniomycetes</taxon>
        <taxon>Pucciniales</taxon>
        <taxon>Pucciniaceae</taxon>
        <taxon>Puccinia</taxon>
    </lineage>
</organism>
<dbReference type="EMBL" id="LAVV01013114">
    <property type="protein sequence ID" value="KNZ45971.1"/>
    <property type="molecule type" value="Genomic_DNA"/>
</dbReference>
<evidence type="ECO:0000256" key="1">
    <source>
        <dbReference type="SAM" id="Phobius"/>
    </source>
</evidence>
<dbReference type="Proteomes" id="UP000037035">
    <property type="component" value="Unassembled WGS sequence"/>
</dbReference>
<keyword evidence="1" id="KW-0472">Membrane</keyword>
<accession>A0A0L6UBT6</accession>
<protein>
    <submittedName>
        <fullName evidence="2">Uncharacterized protein</fullName>
    </submittedName>
</protein>
<keyword evidence="1" id="KW-1133">Transmembrane helix</keyword>
<dbReference type="VEuPathDB" id="FungiDB:VP01_7658g1"/>
<comment type="caution">
    <text evidence="2">The sequence shown here is derived from an EMBL/GenBank/DDBJ whole genome shotgun (WGS) entry which is preliminary data.</text>
</comment>
<proteinExistence type="predicted"/>
<feature type="transmembrane region" description="Helical" evidence="1">
    <location>
        <begin position="6"/>
        <end position="24"/>
    </location>
</feature>
<keyword evidence="3" id="KW-1185">Reference proteome</keyword>
<evidence type="ECO:0000313" key="2">
    <source>
        <dbReference type="EMBL" id="KNZ45971.1"/>
    </source>
</evidence>
<reference evidence="2 3" key="1">
    <citation type="submission" date="2015-08" db="EMBL/GenBank/DDBJ databases">
        <title>Next Generation Sequencing and Analysis of the Genome of Puccinia sorghi L Schw, the Causal Agent of Maize Common Rust.</title>
        <authorList>
            <person name="Rochi L."/>
            <person name="Burguener G."/>
            <person name="Darino M."/>
            <person name="Turjanski A."/>
            <person name="Kreff E."/>
            <person name="Dieguez M.J."/>
            <person name="Sacco F."/>
        </authorList>
    </citation>
    <scope>NUCLEOTIDE SEQUENCE [LARGE SCALE GENOMIC DNA]</scope>
    <source>
        <strain evidence="2 3">RO10H11247</strain>
    </source>
</reference>
<evidence type="ECO:0000313" key="3">
    <source>
        <dbReference type="Proteomes" id="UP000037035"/>
    </source>
</evidence>